<dbReference type="CTD" id="20323472"/>
<keyword evidence="2" id="KW-1185">Reference proteome</keyword>
<reference evidence="1 2" key="1">
    <citation type="submission" date="2013-11" db="EMBL/GenBank/DDBJ databases">
        <title>Opisthorchis viverrini - life in the bile duct.</title>
        <authorList>
            <person name="Young N.D."/>
            <person name="Nagarajan N."/>
            <person name="Lin S.J."/>
            <person name="Korhonen P.K."/>
            <person name="Jex A.R."/>
            <person name="Hall R.S."/>
            <person name="Safavi-Hemami H."/>
            <person name="Kaewkong W."/>
            <person name="Bertrand D."/>
            <person name="Gao S."/>
            <person name="Seet Q."/>
            <person name="Wongkham S."/>
            <person name="Teh B.T."/>
            <person name="Wongkham C."/>
            <person name="Intapan P.M."/>
            <person name="Maleewong W."/>
            <person name="Yang X."/>
            <person name="Hu M."/>
            <person name="Wang Z."/>
            <person name="Hofmann A."/>
            <person name="Sternberg P.W."/>
            <person name="Tan P."/>
            <person name="Wang J."/>
            <person name="Gasser R.B."/>
        </authorList>
    </citation>
    <scope>NUCLEOTIDE SEQUENCE [LARGE SCALE GENOMIC DNA]</scope>
</reference>
<dbReference type="Proteomes" id="UP000054324">
    <property type="component" value="Unassembled WGS sequence"/>
</dbReference>
<dbReference type="KEGG" id="ovi:T265_09299"/>
<protein>
    <submittedName>
        <fullName evidence="1">Uncharacterized protein</fullName>
    </submittedName>
</protein>
<name>A0A074ZAX1_OPIVI</name>
<organism evidence="1 2">
    <name type="scientific">Opisthorchis viverrini</name>
    <name type="common">Southeast Asian liver fluke</name>
    <dbReference type="NCBI Taxonomy" id="6198"/>
    <lineage>
        <taxon>Eukaryota</taxon>
        <taxon>Metazoa</taxon>
        <taxon>Spiralia</taxon>
        <taxon>Lophotrochozoa</taxon>
        <taxon>Platyhelminthes</taxon>
        <taxon>Trematoda</taxon>
        <taxon>Digenea</taxon>
        <taxon>Opisthorchiida</taxon>
        <taxon>Opisthorchiata</taxon>
        <taxon>Opisthorchiidae</taxon>
        <taxon>Opisthorchis</taxon>
    </lineage>
</organism>
<evidence type="ECO:0000313" key="1">
    <source>
        <dbReference type="EMBL" id="KER22677.1"/>
    </source>
</evidence>
<dbReference type="GeneID" id="20323472"/>
<dbReference type="AlphaFoldDB" id="A0A074ZAX1"/>
<dbReference type="EMBL" id="KL596886">
    <property type="protein sequence ID" value="KER22677.1"/>
    <property type="molecule type" value="Genomic_DNA"/>
</dbReference>
<dbReference type="RefSeq" id="XP_009173591.1">
    <property type="nucleotide sequence ID" value="XM_009175327.1"/>
</dbReference>
<accession>A0A074ZAX1</accession>
<evidence type="ECO:0000313" key="2">
    <source>
        <dbReference type="Proteomes" id="UP000054324"/>
    </source>
</evidence>
<proteinExistence type="predicted"/>
<sequence>MRQLRLTIISYTGLKVGWNASCLRKPQGTEEHMGRVEYEIIMVEPYGFSKVNLQQEEWISYRWSSVNYQKPFVPALQGTEPTRWCATTSYLRYIDPDVIKSAPGLSDGSMSAL</sequence>
<gene>
    <name evidence="1" type="ORF">T265_09299</name>
</gene>